<evidence type="ECO:0000256" key="1">
    <source>
        <dbReference type="SAM" id="MobiDB-lite"/>
    </source>
</evidence>
<reference evidence="2" key="1">
    <citation type="journal article" date="2023" name="Mol. Phylogenet. Evol.">
        <title>Genome-scale phylogeny and comparative genomics of the fungal order Sordariales.</title>
        <authorList>
            <person name="Hensen N."/>
            <person name="Bonometti L."/>
            <person name="Westerberg I."/>
            <person name="Brannstrom I.O."/>
            <person name="Guillou S."/>
            <person name="Cros-Aarteil S."/>
            <person name="Calhoun S."/>
            <person name="Haridas S."/>
            <person name="Kuo A."/>
            <person name="Mondo S."/>
            <person name="Pangilinan J."/>
            <person name="Riley R."/>
            <person name="LaButti K."/>
            <person name="Andreopoulos B."/>
            <person name="Lipzen A."/>
            <person name="Chen C."/>
            <person name="Yan M."/>
            <person name="Daum C."/>
            <person name="Ng V."/>
            <person name="Clum A."/>
            <person name="Steindorff A."/>
            <person name="Ohm R.A."/>
            <person name="Martin F."/>
            <person name="Silar P."/>
            <person name="Natvig D.O."/>
            <person name="Lalanne C."/>
            <person name="Gautier V."/>
            <person name="Ament-Velasquez S.L."/>
            <person name="Kruys A."/>
            <person name="Hutchinson M.I."/>
            <person name="Powell A.J."/>
            <person name="Barry K."/>
            <person name="Miller A.N."/>
            <person name="Grigoriev I.V."/>
            <person name="Debuchy R."/>
            <person name="Gladieux P."/>
            <person name="Hiltunen Thoren M."/>
            <person name="Johannesson H."/>
        </authorList>
    </citation>
    <scope>NUCLEOTIDE SEQUENCE</scope>
    <source>
        <strain evidence="2">CBS 955.72</strain>
    </source>
</reference>
<proteinExistence type="predicted"/>
<gene>
    <name evidence="2" type="ORF">B0T25DRAFT_600391</name>
</gene>
<feature type="region of interest" description="Disordered" evidence="1">
    <location>
        <begin position="1"/>
        <end position="139"/>
    </location>
</feature>
<feature type="compositionally biased region" description="Polar residues" evidence="1">
    <location>
        <begin position="56"/>
        <end position="79"/>
    </location>
</feature>
<comment type="caution">
    <text evidence="2">The sequence shown here is derived from an EMBL/GenBank/DDBJ whole genome shotgun (WGS) entry which is preliminary data.</text>
</comment>
<protein>
    <submittedName>
        <fullName evidence="2">Uncharacterized protein</fullName>
    </submittedName>
</protein>
<evidence type="ECO:0000313" key="2">
    <source>
        <dbReference type="EMBL" id="KAK3359343.1"/>
    </source>
</evidence>
<dbReference type="Proteomes" id="UP001275084">
    <property type="component" value="Unassembled WGS sequence"/>
</dbReference>
<dbReference type="AlphaFoldDB" id="A0AAJ0HQ63"/>
<name>A0AAJ0HQ63_9PEZI</name>
<sequence>MPSLRGLAISIMVKNDGPEDGQEPLPEYPHPDGSSVQLTDSSDIRGLPQPVRPKIPTSSTPGAENDSARNPGNNSSRSARGNPAPDTGGNLSRSTGDSSVLGARGSSAQHTGDNPALDTRGSSTQGRKTKAQTSVYIPAPPAGSVGTSFWIPHGQYGNECGMEAKTFAFLPQESMPHDGGLIEVHAFRASSRKPRFARLDEYKPQQSTGVSTPSVGLANKDGDIHYGDKIYQHYTLIDSLENPFATFRFHYRPSDTLRQLNLIPPYRQGTIRHGPSSPGTGMTKRDADVKGKGAKQRGGPSEESTQLLWTPADEGDILDDTEPEEATPTPAPRKQYALEAPPVRFPLAPITSRRIPTPSKAARDAPFRQSYLQRPLPPLPRPLDGSSAGKRASVMSVASIAPSLAEQTKREPYDSNLQVLEAKRVPVQRATKRLNITLEEEGKPEQQVTSLASCYEMSRPSTADAGAKIAVAGAKFGIDPGEGGARGAHRLVASAHSALDGENPPPSTIGFGSGRAFAPPGYFPERVASPFGGTRLGEQRWVGPIPSPIRREEPGGGSEVANPRRDKSAGPSFFERLRRKISHSPDKMPLRKASKAELSRPGSAGDALGAAPGAADPVAAAAAMKRSFGAGV</sequence>
<keyword evidence="3" id="KW-1185">Reference proteome</keyword>
<feature type="compositionally biased region" description="Acidic residues" evidence="1">
    <location>
        <begin position="313"/>
        <end position="325"/>
    </location>
</feature>
<feature type="compositionally biased region" description="Low complexity" evidence="1">
    <location>
        <begin position="604"/>
        <end position="619"/>
    </location>
</feature>
<reference evidence="2" key="2">
    <citation type="submission" date="2023-06" db="EMBL/GenBank/DDBJ databases">
        <authorList>
            <consortium name="Lawrence Berkeley National Laboratory"/>
            <person name="Haridas S."/>
            <person name="Hensen N."/>
            <person name="Bonometti L."/>
            <person name="Westerberg I."/>
            <person name="Brannstrom I.O."/>
            <person name="Guillou S."/>
            <person name="Cros-Aarteil S."/>
            <person name="Calhoun S."/>
            <person name="Kuo A."/>
            <person name="Mondo S."/>
            <person name="Pangilinan J."/>
            <person name="Riley R."/>
            <person name="Labutti K."/>
            <person name="Andreopoulos B."/>
            <person name="Lipzen A."/>
            <person name="Chen C."/>
            <person name="Yanf M."/>
            <person name="Daum C."/>
            <person name="Ng V."/>
            <person name="Clum A."/>
            <person name="Steindorff A."/>
            <person name="Ohm R."/>
            <person name="Martin F."/>
            <person name="Silar P."/>
            <person name="Natvig D."/>
            <person name="Lalanne C."/>
            <person name="Gautier V."/>
            <person name="Ament-Velasquez S.L."/>
            <person name="Kruys A."/>
            <person name="Hutchinson M.I."/>
            <person name="Powell A.J."/>
            <person name="Barry K."/>
            <person name="Miller A.N."/>
            <person name="Grigoriev I.V."/>
            <person name="Debuchy R."/>
            <person name="Gladieux P."/>
            <person name="Thoren M.H."/>
            <person name="Johannesson H."/>
        </authorList>
    </citation>
    <scope>NUCLEOTIDE SEQUENCE</scope>
    <source>
        <strain evidence="2">CBS 955.72</strain>
    </source>
</reference>
<feature type="compositionally biased region" description="Polar residues" evidence="1">
    <location>
        <begin position="89"/>
        <end position="98"/>
    </location>
</feature>
<feature type="region of interest" description="Disordered" evidence="1">
    <location>
        <begin position="266"/>
        <end position="390"/>
    </location>
</feature>
<accession>A0AAJ0HQ63</accession>
<evidence type="ECO:0000313" key="3">
    <source>
        <dbReference type="Proteomes" id="UP001275084"/>
    </source>
</evidence>
<feature type="compositionally biased region" description="Basic and acidic residues" evidence="1">
    <location>
        <begin position="583"/>
        <end position="598"/>
    </location>
</feature>
<organism evidence="2 3">
    <name type="scientific">Lasiosphaeria hispida</name>
    <dbReference type="NCBI Taxonomy" id="260671"/>
    <lineage>
        <taxon>Eukaryota</taxon>
        <taxon>Fungi</taxon>
        <taxon>Dikarya</taxon>
        <taxon>Ascomycota</taxon>
        <taxon>Pezizomycotina</taxon>
        <taxon>Sordariomycetes</taxon>
        <taxon>Sordariomycetidae</taxon>
        <taxon>Sordariales</taxon>
        <taxon>Lasiosphaeriaceae</taxon>
        <taxon>Lasiosphaeria</taxon>
    </lineage>
</organism>
<feature type="compositionally biased region" description="Polar residues" evidence="1">
    <location>
        <begin position="120"/>
        <end position="135"/>
    </location>
</feature>
<feature type="region of interest" description="Disordered" evidence="1">
    <location>
        <begin position="534"/>
        <end position="619"/>
    </location>
</feature>
<dbReference type="EMBL" id="JAUIQD010000002">
    <property type="protein sequence ID" value="KAK3359343.1"/>
    <property type="molecule type" value="Genomic_DNA"/>
</dbReference>